<comment type="caution">
    <text evidence="2">The sequence shown here is derived from an EMBL/GenBank/DDBJ whole genome shotgun (WGS) entry which is preliminary data.</text>
</comment>
<proteinExistence type="predicted"/>
<evidence type="ECO:0000313" key="3">
    <source>
        <dbReference type="Proteomes" id="UP001285354"/>
    </source>
</evidence>
<feature type="domain" description="Enoyl reductase (ER)" evidence="1">
    <location>
        <begin position="20"/>
        <end position="351"/>
    </location>
</feature>
<reference evidence="2" key="1">
    <citation type="submission" date="2023-06" db="EMBL/GenBank/DDBJ databases">
        <title>Draft genome of Marssonina rosae.</title>
        <authorList>
            <person name="Cheng Q."/>
        </authorList>
    </citation>
    <scope>NUCLEOTIDE SEQUENCE</scope>
    <source>
        <strain evidence="2">R4</strain>
    </source>
</reference>
<dbReference type="InterPro" id="IPR011032">
    <property type="entry name" value="GroES-like_sf"/>
</dbReference>
<name>A0AAD9WEC4_9HELO</name>
<dbReference type="InterPro" id="IPR013149">
    <property type="entry name" value="ADH-like_C"/>
</dbReference>
<dbReference type="EMBL" id="JAUBYV010000007">
    <property type="protein sequence ID" value="KAK2625834.1"/>
    <property type="molecule type" value="Genomic_DNA"/>
</dbReference>
<dbReference type="SUPFAM" id="SSF50129">
    <property type="entry name" value="GroES-like"/>
    <property type="match status" value="1"/>
</dbReference>
<evidence type="ECO:0000313" key="2">
    <source>
        <dbReference type="EMBL" id="KAK2625834.1"/>
    </source>
</evidence>
<dbReference type="Gene3D" id="3.90.180.10">
    <property type="entry name" value="Medium-chain alcohol dehydrogenases, catalytic domain"/>
    <property type="match status" value="1"/>
</dbReference>
<dbReference type="InterPro" id="IPR013154">
    <property type="entry name" value="ADH-like_N"/>
</dbReference>
<dbReference type="Gene3D" id="3.40.50.720">
    <property type="entry name" value="NAD(P)-binding Rossmann-like Domain"/>
    <property type="match status" value="1"/>
</dbReference>
<keyword evidence="3" id="KW-1185">Reference proteome</keyword>
<organism evidence="2 3">
    <name type="scientific">Diplocarpon rosae</name>
    <dbReference type="NCBI Taxonomy" id="946125"/>
    <lineage>
        <taxon>Eukaryota</taxon>
        <taxon>Fungi</taxon>
        <taxon>Dikarya</taxon>
        <taxon>Ascomycota</taxon>
        <taxon>Pezizomycotina</taxon>
        <taxon>Leotiomycetes</taxon>
        <taxon>Helotiales</taxon>
        <taxon>Drepanopezizaceae</taxon>
        <taxon>Diplocarpon</taxon>
    </lineage>
</organism>
<dbReference type="InterPro" id="IPR036291">
    <property type="entry name" value="NAD(P)-bd_dom_sf"/>
</dbReference>
<accession>A0AAD9WEC4</accession>
<dbReference type="SMART" id="SM00829">
    <property type="entry name" value="PKS_ER"/>
    <property type="match status" value="1"/>
</dbReference>
<dbReference type="Proteomes" id="UP001285354">
    <property type="component" value="Unassembled WGS sequence"/>
</dbReference>
<evidence type="ECO:0000259" key="1">
    <source>
        <dbReference type="SMART" id="SM00829"/>
    </source>
</evidence>
<dbReference type="CDD" id="cd08276">
    <property type="entry name" value="MDR7"/>
    <property type="match status" value="1"/>
</dbReference>
<dbReference type="GO" id="GO:0016491">
    <property type="term" value="F:oxidoreductase activity"/>
    <property type="evidence" value="ECO:0007669"/>
    <property type="project" value="InterPro"/>
</dbReference>
<dbReference type="PANTHER" id="PTHR45033:SF2">
    <property type="entry name" value="ZINC-TYPE ALCOHOL DEHYDROGENASE-LIKE PROTEIN C1773.06C"/>
    <property type="match status" value="1"/>
</dbReference>
<sequence>MSSSAWQIQAAEPTDWRSVDVVENLFLNESIPIPSAQDLLPKTALVRIRAVAINARDVMVIAHDPLYPILNKENLIPCADGVGEISAVGQDSIWKVGDRVMIHPVGWTYEQELPDLIAIEGKGAGDIDGTLRQFTVLEDSHLLAAPETLTFEQAASIPCCGATAINALFCGPVSLSPNMTILTQGTGGVSCFCIQIASYFGCTVISTSSSDAKLVTAKRLGATHTVNYTTHPDWDEEVLRLTNGKGVDHVLEIGGGGTIEKSIKCLRHGGLVSLIGFLAGSKKVDLTSAILFGGKTLRGVFGFNKIHVERLINFVDMFELKPEVAKVFEWKDAKEAFKESMVKEIVGKIVIKV</sequence>
<dbReference type="AlphaFoldDB" id="A0AAD9WEC4"/>
<dbReference type="Pfam" id="PF00107">
    <property type="entry name" value="ADH_zinc_N"/>
    <property type="match status" value="1"/>
</dbReference>
<dbReference type="SUPFAM" id="SSF51735">
    <property type="entry name" value="NAD(P)-binding Rossmann-fold domains"/>
    <property type="match status" value="1"/>
</dbReference>
<dbReference type="PANTHER" id="PTHR45033">
    <property type="match status" value="1"/>
</dbReference>
<dbReference type="Pfam" id="PF08240">
    <property type="entry name" value="ADH_N"/>
    <property type="match status" value="1"/>
</dbReference>
<gene>
    <name evidence="2" type="ORF">QTJ16_005146</name>
</gene>
<dbReference type="InterPro" id="IPR020843">
    <property type="entry name" value="ER"/>
</dbReference>
<protein>
    <recommendedName>
        <fullName evidence="1">Enoyl reductase (ER) domain-containing protein</fullName>
    </recommendedName>
</protein>
<dbReference type="InterPro" id="IPR052711">
    <property type="entry name" value="Zinc_ADH-like"/>
</dbReference>